<evidence type="ECO:0000313" key="3">
    <source>
        <dbReference type="Proteomes" id="UP000295733"/>
    </source>
</evidence>
<name>A0A4R2NKB7_RHOAD</name>
<evidence type="ECO:0000256" key="1">
    <source>
        <dbReference type="SAM" id="Phobius"/>
    </source>
</evidence>
<dbReference type="AlphaFoldDB" id="A0A4R2NKB7"/>
<evidence type="ECO:0000313" key="2">
    <source>
        <dbReference type="EMBL" id="TCP21778.1"/>
    </source>
</evidence>
<keyword evidence="1" id="KW-1133">Transmembrane helix</keyword>
<accession>A0A4R2NKB7</accession>
<dbReference type="EMBL" id="SLXL01000009">
    <property type="protein sequence ID" value="TCP21778.1"/>
    <property type="molecule type" value="Genomic_DNA"/>
</dbReference>
<sequence>MTGETMKTFLKIILGLAVLGGIAAAAVLFLTSGQREIARNFVLQSSAGQYDQARALLHPNLQSQFTVQRLREAFAGVEPYTNVSFASVESDGTGTRLTGSATTDSGCASKLSFEVLQGQIIAFDITPLCRR</sequence>
<proteinExistence type="predicted"/>
<dbReference type="Proteomes" id="UP000295733">
    <property type="component" value="Unassembled WGS sequence"/>
</dbReference>
<comment type="caution">
    <text evidence="2">The sequence shown here is derived from an EMBL/GenBank/DDBJ whole genome shotgun (WGS) entry which is preliminary data.</text>
</comment>
<protein>
    <submittedName>
        <fullName evidence="2">Uncharacterized protein</fullName>
    </submittedName>
</protein>
<reference evidence="2 3" key="1">
    <citation type="submission" date="2019-03" db="EMBL/GenBank/DDBJ databases">
        <title>Genomic Encyclopedia of Type Strains, Phase IV (KMG-IV): sequencing the most valuable type-strain genomes for metagenomic binning, comparative biology and taxonomic classification.</title>
        <authorList>
            <person name="Goeker M."/>
        </authorList>
    </citation>
    <scope>NUCLEOTIDE SEQUENCE [LARGE SCALE GENOMIC DNA]</scope>
    <source>
        <strain evidence="2 3">DSM 2781</strain>
    </source>
</reference>
<keyword evidence="1" id="KW-0812">Transmembrane</keyword>
<feature type="transmembrane region" description="Helical" evidence="1">
    <location>
        <begin position="12"/>
        <end position="31"/>
    </location>
</feature>
<organism evidence="2 3">
    <name type="scientific">Rhodovulum adriaticum</name>
    <name type="common">Rhodopseudomonas adriatica</name>
    <dbReference type="NCBI Taxonomy" id="35804"/>
    <lineage>
        <taxon>Bacteria</taxon>
        <taxon>Pseudomonadati</taxon>
        <taxon>Pseudomonadota</taxon>
        <taxon>Alphaproteobacteria</taxon>
        <taxon>Rhodobacterales</taxon>
        <taxon>Paracoccaceae</taxon>
        <taxon>Rhodovulum</taxon>
    </lineage>
</organism>
<gene>
    <name evidence="2" type="ORF">EV656_10930</name>
</gene>
<keyword evidence="3" id="KW-1185">Reference proteome</keyword>
<keyword evidence="1" id="KW-0472">Membrane</keyword>